<gene>
    <name evidence="3" type="ORF">AKO1_009334</name>
</gene>
<keyword evidence="3" id="KW-0547">Nucleotide-binding</keyword>
<keyword evidence="2" id="KW-1133">Transmembrane helix</keyword>
<keyword evidence="2" id="KW-0472">Membrane</keyword>
<feature type="transmembrane region" description="Helical" evidence="2">
    <location>
        <begin position="112"/>
        <end position="131"/>
    </location>
</feature>
<keyword evidence="2" id="KW-0812">Transmembrane</keyword>
<proteinExistence type="predicted"/>
<comment type="caution">
    <text evidence="3">The sequence shown here is derived from an EMBL/GenBank/DDBJ whole genome shotgun (WGS) entry which is preliminary data.</text>
</comment>
<evidence type="ECO:0000256" key="2">
    <source>
        <dbReference type="SAM" id="Phobius"/>
    </source>
</evidence>
<dbReference type="GO" id="GO:0005524">
    <property type="term" value="F:ATP binding"/>
    <property type="evidence" value="ECO:0007669"/>
    <property type="project" value="UniProtKB-KW"/>
</dbReference>
<feature type="region of interest" description="Disordered" evidence="1">
    <location>
        <begin position="176"/>
        <end position="196"/>
    </location>
</feature>
<protein>
    <submittedName>
        <fullName evidence="3">Lipid A export ATP-binding/permease protein MsbA</fullName>
    </submittedName>
</protein>
<dbReference type="Proteomes" id="UP001431209">
    <property type="component" value="Unassembled WGS sequence"/>
</dbReference>
<evidence type="ECO:0000313" key="4">
    <source>
        <dbReference type="Proteomes" id="UP001431209"/>
    </source>
</evidence>
<reference evidence="3 4" key="1">
    <citation type="submission" date="2024-03" db="EMBL/GenBank/DDBJ databases">
        <title>The Acrasis kona genome and developmental transcriptomes reveal deep origins of eukaryotic multicellular pathways.</title>
        <authorList>
            <person name="Sheikh S."/>
            <person name="Fu C.-J."/>
            <person name="Brown M.W."/>
            <person name="Baldauf S.L."/>
        </authorList>
    </citation>
    <scope>NUCLEOTIDE SEQUENCE [LARGE SCALE GENOMIC DNA]</scope>
    <source>
        <strain evidence="3 4">ATCC MYA-3509</strain>
    </source>
</reference>
<feature type="transmembrane region" description="Helical" evidence="2">
    <location>
        <begin position="85"/>
        <end position="105"/>
    </location>
</feature>
<accession>A0AAW2ZMG7</accession>
<feature type="transmembrane region" description="Helical" evidence="2">
    <location>
        <begin position="143"/>
        <end position="163"/>
    </location>
</feature>
<feature type="transmembrane region" description="Helical" evidence="2">
    <location>
        <begin position="7"/>
        <end position="30"/>
    </location>
</feature>
<dbReference type="EMBL" id="JAOPGA020001610">
    <property type="protein sequence ID" value="KAL0489862.1"/>
    <property type="molecule type" value="Genomic_DNA"/>
</dbReference>
<keyword evidence="3" id="KW-0067">ATP-binding</keyword>
<evidence type="ECO:0000313" key="3">
    <source>
        <dbReference type="EMBL" id="KAL0489862.1"/>
    </source>
</evidence>
<evidence type="ECO:0000256" key="1">
    <source>
        <dbReference type="SAM" id="MobiDB-lite"/>
    </source>
</evidence>
<keyword evidence="4" id="KW-1185">Reference proteome</keyword>
<sequence length="196" mass="22458">MVSLRLFSFISSVYLFLGASAGMLLSWVFLVSPRPWSIDVTGNQSLFLGNTLRGGITVEQWLATLKSDVHGDAASVVKEILLAQYRFSALVFLLASLLMVFIVFLAPRNRVLNLLTHFGFMAWLIVFGVVMRPLSHDSIHSKFYFSMLIFNIIGTVSYVFYLHKVQILIKERKEKELKPPPQSYREHQEEKKDKNQ</sequence>
<name>A0AAW2ZMG7_9EUKA</name>
<organism evidence="3 4">
    <name type="scientific">Acrasis kona</name>
    <dbReference type="NCBI Taxonomy" id="1008807"/>
    <lineage>
        <taxon>Eukaryota</taxon>
        <taxon>Discoba</taxon>
        <taxon>Heterolobosea</taxon>
        <taxon>Tetramitia</taxon>
        <taxon>Eutetramitia</taxon>
        <taxon>Acrasidae</taxon>
        <taxon>Acrasis</taxon>
    </lineage>
</organism>
<dbReference type="AlphaFoldDB" id="A0AAW2ZMG7"/>